<protein>
    <submittedName>
        <fullName evidence="1">Uncharacterized protein</fullName>
    </submittedName>
</protein>
<proteinExistence type="predicted"/>
<name>A0A7R9AUK7_TIMSH</name>
<reference evidence="1" key="1">
    <citation type="submission" date="2020-11" db="EMBL/GenBank/DDBJ databases">
        <authorList>
            <person name="Tran Van P."/>
        </authorList>
    </citation>
    <scope>NUCLEOTIDE SEQUENCE</scope>
</reference>
<sequence>MQYKMGDDGFVAQHRSDSRQWLTKMQSHPNTSVWSSVNNSTFAPPDKFTVKTKLTEEALQKLHQPMKVEKYSSEYDSSFNDEEFTFSSAHLKDTKTTLLVTGKSGAKSLAEKAERFVFVSTKLCALEHTYIFKNKEKEPDDMVMSWCGNEFPGREKTLRRRRRVRQDFGRRSLTRIRERFVGRSTLSEDRGVKVRVAAGIPRSESENIATCGAAPHGGPRRLYLIKSLFQY</sequence>
<dbReference type="EMBL" id="OC001734">
    <property type="protein sequence ID" value="CAD7260551.1"/>
    <property type="molecule type" value="Genomic_DNA"/>
</dbReference>
<accession>A0A7R9AUK7</accession>
<dbReference type="AlphaFoldDB" id="A0A7R9AUK7"/>
<gene>
    <name evidence="1" type="ORF">TSIB3V08_LOCUS4724</name>
</gene>
<evidence type="ECO:0000313" key="1">
    <source>
        <dbReference type="EMBL" id="CAD7260551.1"/>
    </source>
</evidence>
<organism evidence="1">
    <name type="scientific">Timema shepardi</name>
    <name type="common">Walking stick</name>
    <dbReference type="NCBI Taxonomy" id="629360"/>
    <lineage>
        <taxon>Eukaryota</taxon>
        <taxon>Metazoa</taxon>
        <taxon>Ecdysozoa</taxon>
        <taxon>Arthropoda</taxon>
        <taxon>Hexapoda</taxon>
        <taxon>Insecta</taxon>
        <taxon>Pterygota</taxon>
        <taxon>Neoptera</taxon>
        <taxon>Polyneoptera</taxon>
        <taxon>Phasmatodea</taxon>
        <taxon>Timematodea</taxon>
        <taxon>Timematoidea</taxon>
        <taxon>Timematidae</taxon>
        <taxon>Timema</taxon>
    </lineage>
</organism>